<feature type="domain" description="Phorbol-ester/DAG-type" evidence="4">
    <location>
        <begin position="289"/>
        <end position="338"/>
    </location>
</feature>
<dbReference type="EMBL" id="JBGFUD010000014">
    <property type="protein sequence ID" value="MFH4973358.1"/>
    <property type="molecule type" value="Genomic_DNA"/>
</dbReference>
<dbReference type="InterPro" id="IPR046349">
    <property type="entry name" value="C1-like_sf"/>
</dbReference>
<evidence type="ECO:0000259" key="4">
    <source>
        <dbReference type="PROSITE" id="PS50081"/>
    </source>
</evidence>
<dbReference type="Pfam" id="PF00620">
    <property type="entry name" value="RhoGAP"/>
    <property type="match status" value="1"/>
</dbReference>
<dbReference type="PANTHER" id="PTHR46199">
    <property type="entry name" value="RAC GTPASE-ACTIVATING PROTEIN 1"/>
    <property type="match status" value="1"/>
</dbReference>
<dbReference type="PROSITE" id="PS00479">
    <property type="entry name" value="ZF_DAG_PE_1"/>
    <property type="match status" value="1"/>
</dbReference>
<accession>A0ABD6E1E9</accession>
<dbReference type="PROSITE" id="PS50081">
    <property type="entry name" value="ZF_DAG_PE_2"/>
    <property type="match status" value="1"/>
</dbReference>
<comment type="caution">
    <text evidence="6">The sequence shown here is derived from an EMBL/GenBank/DDBJ whole genome shotgun (WGS) entry which is preliminary data.</text>
</comment>
<dbReference type="Proteomes" id="UP001608902">
    <property type="component" value="Unassembled WGS sequence"/>
</dbReference>
<keyword evidence="3" id="KW-0175">Coiled coil</keyword>
<gene>
    <name evidence="6" type="ORF">AB6A40_000067</name>
</gene>
<dbReference type="PROSITE" id="PS50238">
    <property type="entry name" value="RHOGAP"/>
    <property type="match status" value="1"/>
</dbReference>
<dbReference type="InterPro" id="IPR000198">
    <property type="entry name" value="RhoGAP_dom"/>
</dbReference>
<evidence type="ECO:0000259" key="5">
    <source>
        <dbReference type="PROSITE" id="PS50238"/>
    </source>
</evidence>
<name>A0ABD6E1E9_9BILA</name>
<reference evidence="6 7" key="1">
    <citation type="submission" date="2024-08" db="EMBL/GenBank/DDBJ databases">
        <title>Gnathostoma spinigerum genome.</title>
        <authorList>
            <person name="Gonzalez-Bertolin B."/>
            <person name="Monzon S."/>
            <person name="Zaballos A."/>
            <person name="Jimenez P."/>
            <person name="Dekumyoy P."/>
            <person name="Varona S."/>
            <person name="Cuesta I."/>
            <person name="Sumanam S."/>
            <person name="Adisakwattana P."/>
            <person name="Gasser R.B."/>
            <person name="Hernandez-Gonzalez A."/>
            <person name="Young N.D."/>
            <person name="Perteguer M.J."/>
        </authorList>
    </citation>
    <scope>NUCLEOTIDE SEQUENCE [LARGE SCALE GENOMIC DNA]</scope>
    <source>
        <strain evidence="6">AL3</strain>
        <tissue evidence="6">Liver</tissue>
    </source>
</reference>
<feature type="domain" description="Rho-GAP" evidence="5">
    <location>
        <begin position="350"/>
        <end position="532"/>
    </location>
</feature>
<evidence type="ECO:0000256" key="3">
    <source>
        <dbReference type="SAM" id="Coils"/>
    </source>
</evidence>
<evidence type="ECO:0000256" key="1">
    <source>
        <dbReference type="ARBA" id="ARBA00022723"/>
    </source>
</evidence>
<sequence>MHKCEPSSYTLAVVRNTEWLKGCLEALINDLNSRDQEILKILDGWQKSVEKINEVSGKAYLLQEEISQLKGKYKLSEERIKDLRCQLEHSLNRYQQLHKENEFLKVRLKAAENNTETSKKINPQRNEEFLSVDYSLESLETPPLKKLRRSLTPDISDGISKEIGSQAVIRCDSEKNDLEKAHLSQSALRRSVSQPQLVNGLDSYPVSRRHESESFETFSCANMDLDMITPPTRERITSNSQSECEEKNRSFRNNREISSKNVSGKTEGFARIGVSEESHFLSDYVRSRTHTFLRQPSLLREICDFCGTHITFASKLLRCSDCFATCHIMCRAVAHLPCVPRIKKPCYGRVRLRDFCSKTVPMIPHILIHAILEIEKRFIDQRGLYSNIRTDKKAADFLQRLKMERTLPRMIEYDSAAICAAMLKFLKELPEAIIPRTSIAECKEAIENQHTAQKLTLLVDDLPLPNLHTLAFLVLHIQMVLAHADKNGATLQMLAECFAYALVGKSDTVRCLRIDQVIAICKALINLESRYWNSVLSEADIENEKRREEPAAKTLTVVKLRSKVSGSGLRESLSLTRTPLNVRTPYRSRRAVQTPSLWH</sequence>
<dbReference type="InterPro" id="IPR008936">
    <property type="entry name" value="Rho_GTPase_activation_prot"/>
</dbReference>
<keyword evidence="7" id="KW-1185">Reference proteome</keyword>
<keyword evidence="2" id="KW-0862">Zinc</keyword>
<proteinExistence type="predicted"/>
<evidence type="ECO:0000256" key="2">
    <source>
        <dbReference type="ARBA" id="ARBA00022833"/>
    </source>
</evidence>
<evidence type="ECO:0008006" key="8">
    <source>
        <dbReference type="Google" id="ProtNLM"/>
    </source>
</evidence>
<dbReference type="PANTHER" id="PTHR46199:SF3">
    <property type="entry name" value="RAC GTPASE-ACTIVATING PROTEIN 1"/>
    <property type="match status" value="1"/>
</dbReference>
<dbReference type="Gene3D" id="3.30.60.20">
    <property type="match status" value="1"/>
</dbReference>
<keyword evidence="1" id="KW-0479">Metal-binding</keyword>
<dbReference type="AlphaFoldDB" id="A0ABD6E1E9"/>
<dbReference type="SMART" id="SM00324">
    <property type="entry name" value="RhoGAP"/>
    <property type="match status" value="1"/>
</dbReference>
<protein>
    <recommendedName>
        <fullName evidence="8">Rac GTPase-activating protein 1</fullName>
    </recommendedName>
</protein>
<feature type="coiled-coil region" evidence="3">
    <location>
        <begin position="66"/>
        <end position="114"/>
    </location>
</feature>
<dbReference type="GO" id="GO:0046872">
    <property type="term" value="F:metal ion binding"/>
    <property type="evidence" value="ECO:0007669"/>
    <property type="project" value="UniProtKB-KW"/>
</dbReference>
<evidence type="ECO:0000313" key="7">
    <source>
        <dbReference type="Proteomes" id="UP001608902"/>
    </source>
</evidence>
<evidence type="ECO:0000313" key="6">
    <source>
        <dbReference type="EMBL" id="MFH4973358.1"/>
    </source>
</evidence>
<dbReference type="Gene3D" id="1.10.555.10">
    <property type="entry name" value="Rho GTPase activation protein"/>
    <property type="match status" value="1"/>
</dbReference>
<dbReference type="CDD" id="cd20821">
    <property type="entry name" value="C1_MgcRacGAP"/>
    <property type="match status" value="1"/>
</dbReference>
<organism evidence="6 7">
    <name type="scientific">Gnathostoma spinigerum</name>
    <dbReference type="NCBI Taxonomy" id="75299"/>
    <lineage>
        <taxon>Eukaryota</taxon>
        <taxon>Metazoa</taxon>
        <taxon>Ecdysozoa</taxon>
        <taxon>Nematoda</taxon>
        <taxon>Chromadorea</taxon>
        <taxon>Rhabditida</taxon>
        <taxon>Spirurina</taxon>
        <taxon>Gnathostomatomorpha</taxon>
        <taxon>Gnathostomatoidea</taxon>
        <taxon>Gnathostomatidae</taxon>
        <taxon>Gnathostoma</taxon>
    </lineage>
</organism>
<dbReference type="SUPFAM" id="SSF48350">
    <property type="entry name" value="GTPase activation domain, GAP"/>
    <property type="match status" value="1"/>
</dbReference>
<dbReference type="InterPro" id="IPR002219">
    <property type="entry name" value="PKC_DAG/PE"/>
</dbReference>
<dbReference type="SUPFAM" id="SSF57889">
    <property type="entry name" value="Cysteine-rich domain"/>
    <property type="match status" value="1"/>
</dbReference>